<dbReference type="SUPFAM" id="SSF52172">
    <property type="entry name" value="CheY-like"/>
    <property type="match status" value="1"/>
</dbReference>
<dbReference type="PANTHER" id="PTHR43214">
    <property type="entry name" value="TWO-COMPONENT RESPONSE REGULATOR"/>
    <property type="match status" value="1"/>
</dbReference>
<dbReference type="EMBL" id="JADBEK010000001">
    <property type="protein sequence ID" value="MBE1583090.1"/>
    <property type="molecule type" value="Genomic_DNA"/>
</dbReference>
<keyword evidence="2 5" id="KW-0238">DNA-binding</keyword>
<accession>A0ABR9LS51</accession>
<dbReference type="InterPro" id="IPR011006">
    <property type="entry name" value="CheY-like_superfamily"/>
</dbReference>
<gene>
    <name evidence="5" type="ORF">H4W80_001348</name>
</gene>
<evidence type="ECO:0000259" key="4">
    <source>
        <dbReference type="PROSITE" id="PS50043"/>
    </source>
</evidence>
<dbReference type="InterPro" id="IPR016032">
    <property type="entry name" value="Sig_transdc_resp-reg_C-effctor"/>
</dbReference>
<dbReference type="Gene3D" id="3.40.50.2300">
    <property type="match status" value="1"/>
</dbReference>
<dbReference type="Pfam" id="PF00196">
    <property type="entry name" value="GerE"/>
    <property type="match status" value="1"/>
</dbReference>
<evidence type="ECO:0000256" key="3">
    <source>
        <dbReference type="ARBA" id="ARBA00023163"/>
    </source>
</evidence>
<name>A0ABR9LS51_9ACTN</name>
<comment type="caution">
    <text evidence="5">The sequence shown here is derived from an EMBL/GenBank/DDBJ whole genome shotgun (WGS) entry which is preliminary data.</text>
</comment>
<dbReference type="InterPro" id="IPR039420">
    <property type="entry name" value="WalR-like"/>
</dbReference>
<feature type="domain" description="HTH luxR-type" evidence="4">
    <location>
        <begin position="139"/>
        <end position="204"/>
    </location>
</feature>
<protein>
    <submittedName>
        <fullName evidence="5">DNA-binding NarL/FixJ family response regulator</fullName>
    </submittedName>
</protein>
<dbReference type="GO" id="GO:0003677">
    <property type="term" value="F:DNA binding"/>
    <property type="evidence" value="ECO:0007669"/>
    <property type="project" value="UniProtKB-KW"/>
</dbReference>
<sequence>MNDNLLARSGLRSILSQQSDLQVVGEADNLAQAGRIFVQARVDLFVVDSPSVTIHTLDAVRFMTGLPSRAPVLIVTADPAGLELDLLRLGCYTLPQRQLTATELIAAVRLVIAGYAIMDRRNAGYLASAFTSRPDDDVEAHTAQALTRREQEITGLIAQGLSNTDIADILGIAHSTVKGHVKEIFRKLGLRNRVQAALYHHAHISGEPTSPHTRT</sequence>
<proteinExistence type="predicted"/>
<dbReference type="PROSITE" id="PS50043">
    <property type="entry name" value="HTH_LUXR_2"/>
    <property type="match status" value="1"/>
</dbReference>
<keyword evidence="6" id="KW-1185">Reference proteome</keyword>
<dbReference type="CDD" id="cd06170">
    <property type="entry name" value="LuxR_C_like"/>
    <property type="match status" value="1"/>
</dbReference>
<evidence type="ECO:0000256" key="1">
    <source>
        <dbReference type="ARBA" id="ARBA00023015"/>
    </source>
</evidence>
<evidence type="ECO:0000313" key="6">
    <source>
        <dbReference type="Proteomes" id="UP000633509"/>
    </source>
</evidence>
<keyword evidence="1" id="KW-0805">Transcription regulation</keyword>
<dbReference type="Proteomes" id="UP000633509">
    <property type="component" value="Unassembled WGS sequence"/>
</dbReference>
<keyword evidence="3" id="KW-0804">Transcription</keyword>
<evidence type="ECO:0000256" key="2">
    <source>
        <dbReference type="ARBA" id="ARBA00023125"/>
    </source>
</evidence>
<organism evidence="5 6">
    <name type="scientific">Nonomuraea angiospora</name>
    <dbReference type="NCBI Taxonomy" id="46172"/>
    <lineage>
        <taxon>Bacteria</taxon>
        <taxon>Bacillati</taxon>
        <taxon>Actinomycetota</taxon>
        <taxon>Actinomycetes</taxon>
        <taxon>Streptosporangiales</taxon>
        <taxon>Streptosporangiaceae</taxon>
        <taxon>Nonomuraea</taxon>
    </lineage>
</organism>
<dbReference type="InterPro" id="IPR000792">
    <property type="entry name" value="Tscrpt_reg_LuxR_C"/>
</dbReference>
<dbReference type="SUPFAM" id="SSF46894">
    <property type="entry name" value="C-terminal effector domain of the bipartite response regulators"/>
    <property type="match status" value="1"/>
</dbReference>
<evidence type="ECO:0000313" key="5">
    <source>
        <dbReference type="EMBL" id="MBE1583090.1"/>
    </source>
</evidence>
<dbReference type="PRINTS" id="PR00038">
    <property type="entry name" value="HTHLUXR"/>
</dbReference>
<dbReference type="PANTHER" id="PTHR43214:SF24">
    <property type="entry name" value="TRANSCRIPTIONAL REGULATORY PROTEIN NARL-RELATED"/>
    <property type="match status" value="1"/>
</dbReference>
<dbReference type="SMART" id="SM00421">
    <property type="entry name" value="HTH_LUXR"/>
    <property type="match status" value="1"/>
</dbReference>
<reference evidence="5 6" key="1">
    <citation type="submission" date="2020-10" db="EMBL/GenBank/DDBJ databases">
        <title>Sequencing the genomes of 1000 actinobacteria strains.</title>
        <authorList>
            <person name="Klenk H.-P."/>
        </authorList>
    </citation>
    <scope>NUCLEOTIDE SEQUENCE [LARGE SCALE GENOMIC DNA]</scope>
    <source>
        <strain evidence="5 6">DSM 43173</strain>
    </source>
</reference>
<dbReference type="RefSeq" id="WP_192784251.1">
    <property type="nucleotide sequence ID" value="NZ_JADBEK010000001.1"/>
</dbReference>